<organism evidence="4 5">
    <name type="scientific">Daedalea quercina L-15889</name>
    <dbReference type="NCBI Taxonomy" id="1314783"/>
    <lineage>
        <taxon>Eukaryota</taxon>
        <taxon>Fungi</taxon>
        <taxon>Dikarya</taxon>
        <taxon>Basidiomycota</taxon>
        <taxon>Agaricomycotina</taxon>
        <taxon>Agaricomycetes</taxon>
        <taxon>Polyporales</taxon>
        <taxon>Fomitopsis</taxon>
    </lineage>
</organism>
<keyword evidence="1" id="KW-0862">Zinc</keyword>
<evidence type="ECO:0000259" key="3">
    <source>
        <dbReference type="PROSITE" id="PS50157"/>
    </source>
</evidence>
<gene>
    <name evidence="4" type="ORF">DAEQUDRAFT_77307</name>
</gene>
<dbReference type="AlphaFoldDB" id="A0A165SF83"/>
<dbReference type="PROSITE" id="PS50157">
    <property type="entry name" value="ZINC_FINGER_C2H2_2"/>
    <property type="match status" value="1"/>
</dbReference>
<evidence type="ECO:0000313" key="5">
    <source>
        <dbReference type="Proteomes" id="UP000076727"/>
    </source>
</evidence>
<sequence length="291" mass="32833">MSTSTSSNSVYHYIEVYHAGCDACYDACYDAYYQTIRRIVDVFADNYFCSRTPVSPEDDIEFDIEAAAIRENPTLLPECWVSFYICPWKLDAVLGFDVPHSYVDDALRMVRGEPLAGPPLNPDDVRPSTPSTESDDTRSSTSTESEYDPTTIATWKAPVRTHKRKRALDDDGDETDSDSSGRTRSATRRIAPGGAKLLPCPFDGCSQVFKTKGDLNRHVTSAAKHNPEKTHRCPNPRCRKDIPRLDSFKRHFTAADDRCRISLFEDAGTYDLRKIPWEKYVIYLTSESGSE</sequence>
<dbReference type="Gene3D" id="3.30.160.60">
    <property type="entry name" value="Classic Zinc Finger"/>
    <property type="match status" value="1"/>
</dbReference>
<dbReference type="GO" id="GO:0008270">
    <property type="term" value="F:zinc ion binding"/>
    <property type="evidence" value="ECO:0007669"/>
    <property type="project" value="UniProtKB-KW"/>
</dbReference>
<evidence type="ECO:0000256" key="1">
    <source>
        <dbReference type="PROSITE-ProRule" id="PRU00042"/>
    </source>
</evidence>
<dbReference type="EMBL" id="KV429043">
    <property type="protein sequence ID" value="KZT71895.1"/>
    <property type="molecule type" value="Genomic_DNA"/>
</dbReference>
<keyword evidence="5" id="KW-1185">Reference proteome</keyword>
<feature type="region of interest" description="Disordered" evidence="2">
    <location>
        <begin position="113"/>
        <end position="193"/>
    </location>
</feature>
<protein>
    <recommendedName>
        <fullName evidence="3">C2H2-type domain-containing protein</fullName>
    </recommendedName>
</protein>
<name>A0A165SF83_9APHY</name>
<feature type="domain" description="C2H2-type" evidence="3">
    <location>
        <begin position="198"/>
        <end position="230"/>
    </location>
</feature>
<keyword evidence="1" id="KW-0863">Zinc-finger</keyword>
<dbReference type="InterPro" id="IPR013087">
    <property type="entry name" value="Znf_C2H2_type"/>
</dbReference>
<keyword evidence="1" id="KW-0479">Metal-binding</keyword>
<proteinExistence type="predicted"/>
<dbReference type="Proteomes" id="UP000076727">
    <property type="component" value="Unassembled WGS sequence"/>
</dbReference>
<evidence type="ECO:0000313" key="4">
    <source>
        <dbReference type="EMBL" id="KZT71895.1"/>
    </source>
</evidence>
<accession>A0A165SF83</accession>
<reference evidence="4 5" key="1">
    <citation type="journal article" date="2016" name="Mol. Biol. Evol.">
        <title>Comparative Genomics of Early-Diverging Mushroom-Forming Fungi Provides Insights into the Origins of Lignocellulose Decay Capabilities.</title>
        <authorList>
            <person name="Nagy L.G."/>
            <person name="Riley R."/>
            <person name="Tritt A."/>
            <person name="Adam C."/>
            <person name="Daum C."/>
            <person name="Floudas D."/>
            <person name="Sun H."/>
            <person name="Yadav J.S."/>
            <person name="Pangilinan J."/>
            <person name="Larsson K.H."/>
            <person name="Matsuura K."/>
            <person name="Barry K."/>
            <person name="Labutti K."/>
            <person name="Kuo R."/>
            <person name="Ohm R.A."/>
            <person name="Bhattacharya S.S."/>
            <person name="Shirouzu T."/>
            <person name="Yoshinaga Y."/>
            <person name="Martin F.M."/>
            <person name="Grigoriev I.V."/>
            <person name="Hibbett D.S."/>
        </authorList>
    </citation>
    <scope>NUCLEOTIDE SEQUENCE [LARGE SCALE GENOMIC DNA]</scope>
    <source>
        <strain evidence="4 5">L-15889</strain>
    </source>
</reference>
<evidence type="ECO:0000256" key="2">
    <source>
        <dbReference type="SAM" id="MobiDB-lite"/>
    </source>
</evidence>